<dbReference type="Proteomes" id="UP000256253">
    <property type="component" value="Unassembled WGS sequence"/>
</dbReference>
<comment type="caution">
    <text evidence="1">The sequence shown here is derived from an EMBL/GenBank/DDBJ whole genome shotgun (WGS) entry which is preliminary data.</text>
</comment>
<dbReference type="EMBL" id="QTUA01000001">
    <property type="protein sequence ID" value="REF31184.1"/>
    <property type="molecule type" value="Genomic_DNA"/>
</dbReference>
<protein>
    <submittedName>
        <fullName evidence="1">Uncharacterized protein</fullName>
    </submittedName>
</protein>
<proteinExistence type="predicted"/>
<accession>A0A3D9UYZ7</accession>
<sequence>MTPRGSGYVKQSWPQADGVKWTRYGVSEVR</sequence>
<gene>
    <name evidence="1" type="ORF">DFJ65_2230</name>
</gene>
<evidence type="ECO:0000313" key="2">
    <source>
        <dbReference type="Proteomes" id="UP000256253"/>
    </source>
</evidence>
<name>A0A3D9UYZ7_9MICO</name>
<dbReference type="AlphaFoldDB" id="A0A3D9UYZ7"/>
<organism evidence="1 2">
    <name type="scientific">Calidifontibacter indicus</name>
    <dbReference type="NCBI Taxonomy" id="419650"/>
    <lineage>
        <taxon>Bacteria</taxon>
        <taxon>Bacillati</taxon>
        <taxon>Actinomycetota</taxon>
        <taxon>Actinomycetes</taxon>
        <taxon>Micrococcales</taxon>
        <taxon>Dermacoccaceae</taxon>
        <taxon>Calidifontibacter</taxon>
    </lineage>
</organism>
<keyword evidence="2" id="KW-1185">Reference proteome</keyword>
<reference evidence="1 2" key="1">
    <citation type="submission" date="2018-08" db="EMBL/GenBank/DDBJ databases">
        <title>Sequencing the genomes of 1000 actinobacteria strains.</title>
        <authorList>
            <person name="Klenk H.-P."/>
        </authorList>
    </citation>
    <scope>NUCLEOTIDE SEQUENCE [LARGE SCALE GENOMIC DNA]</scope>
    <source>
        <strain evidence="1 2">DSM 22967</strain>
    </source>
</reference>
<evidence type="ECO:0000313" key="1">
    <source>
        <dbReference type="EMBL" id="REF31184.1"/>
    </source>
</evidence>